<organism evidence="7 8">
    <name type="scientific">Phascolomyces articulosus</name>
    <dbReference type="NCBI Taxonomy" id="60185"/>
    <lineage>
        <taxon>Eukaryota</taxon>
        <taxon>Fungi</taxon>
        <taxon>Fungi incertae sedis</taxon>
        <taxon>Mucoromycota</taxon>
        <taxon>Mucoromycotina</taxon>
        <taxon>Mucoromycetes</taxon>
        <taxon>Mucorales</taxon>
        <taxon>Lichtheimiaceae</taxon>
        <taxon>Phascolomyces</taxon>
    </lineage>
</organism>
<feature type="transmembrane region" description="Helical" evidence="6">
    <location>
        <begin position="167"/>
        <end position="187"/>
    </location>
</feature>
<evidence type="ECO:0000256" key="6">
    <source>
        <dbReference type="SAM" id="Phobius"/>
    </source>
</evidence>
<evidence type="ECO:0000313" key="8">
    <source>
        <dbReference type="Proteomes" id="UP001209540"/>
    </source>
</evidence>
<feature type="region of interest" description="Disordered" evidence="5">
    <location>
        <begin position="277"/>
        <end position="301"/>
    </location>
</feature>
<sequence>MVVEYQDEQIKVSKWAIIRWLRLDRLEPERAVTSYWIPSRALLFIRIPTSLYSTIVIWASIGTSAMAGDFSRYFAHFTQMTYIGLHAYLITALYHHVCYLRTPQPHQPNSFFKQPSILNYLFSYLYHSIVVFNIITPIVYWCALSPALTSATNEETIRKEGEPPIRWWVTTSLHGVSFVLMMMEVIFSRMTLYVNMVLLVLINVVLYMFLTFIVHATTGWWVYGFLDWDQGGVAAGWYIGIGAAFIVVYFIQFLFHMLRDWVAKKLGRFPQHKTEMRQNDVETGQQLRDSGVATSRYSQEQ</sequence>
<dbReference type="PANTHER" id="PTHR12242:SF1">
    <property type="entry name" value="MYND-TYPE DOMAIN-CONTAINING PROTEIN"/>
    <property type="match status" value="1"/>
</dbReference>
<keyword evidence="4 6" id="KW-0472">Membrane</keyword>
<keyword evidence="8" id="KW-1185">Reference proteome</keyword>
<keyword evidence="3 6" id="KW-1133">Transmembrane helix</keyword>
<comment type="subcellular location">
    <subcellularLocation>
        <location evidence="1">Endomembrane system</location>
        <topology evidence="1">Multi-pass membrane protein</topology>
    </subcellularLocation>
</comment>
<dbReference type="InterPro" id="IPR006838">
    <property type="entry name" value="ADTRP_AIG1"/>
</dbReference>
<feature type="transmembrane region" description="Helical" evidence="6">
    <location>
        <begin position="235"/>
        <end position="258"/>
    </location>
</feature>
<dbReference type="GO" id="GO:0016020">
    <property type="term" value="C:membrane"/>
    <property type="evidence" value="ECO:0007669"/>
    <property type="project" value="InterPro"/>
</dbReference>
<feature type="transmembrane region" description="Helical" evidence="6">
    <location>
        <begin position="199"/>
        <end position="223"/>
    </location>
</feature>
<dbReference type="Pfam" id="PF04750">
    <property type="entry name" value="Far-17a_AIG1"/>
    <property type="match status" value="1"/>
</dbReference>
<evidence type="ECO:0000256" key="3">
    <source>
        <dbReference type="ARBA" id="ARBA00022989"/>
    </source>
</evidence>
<proteinExistence type="predicted"/>
<evidence type="ECO:0000256" key="2">
    <source>
        <dbReference type="ARBA" id="ARBA00022692"/>
    </source>
</evidence>
<reference evidence="7" key="1">
    <citation type="journal article" date="2022" name="IScience">
        <title>Evolution of zygomycete secretomes and the origins of terrestrial fungal ecologies.</title>
        <authorList>
            <person name="Chang Y."/>
            <person name="Wang Y."/>
            <person name="Mondo S."/>
            <person name="Ahrendt S."/>
            <person name="Andreopoulos W."/>
            <person name="Barry K."/>
            <person name="Beard J."/>
            <person name="Benny G.L."/>
            <person name="Blankenship S."/>
            <person name="Bonito G."/>
            <person name="Cuomo C."/>
            <person name="Desiro A."/>
            <person name="Gervers K.A."/>
            <person name="Hundley H."/>
            <person name="Kuo A."/>
            <person name="LaButti K."/>
            <person name="Lang B.F."/>
            <person name="Lipzen A."/>
            <person name="O'Donnell K."/>
            <person name="Pangilinan J."/>
            <person name="Reynolds N."/>
            <person name="Sandor L."/>
            <person name="Smith M.E."/>
            <person name="Tsang A."/>
            <person name="Grigoriev I.V."/>
            <person name="Stajich J.E."/>
            <person name="Spatafora J.W."/>
        </authorList>
    </citation>
    <scope>NUCLEOTIDE SEQUENCE</scope>
    <source>
        <strain evidence="7">RSA 2281</strain>
    </source>
</reference>
<evidence type="ECO:0000313" key="7">
    <source>
        <dbReference type="EMBL" id="KAI9266705.1"/>
    </source>
</evidence>
<feature type="compositionally biased region" description="Polar residues" evidence="5">
    <location>
        <begin position="281"/>
        <end position="301"/>
    </location>
</feature>
<dbReference type="PANTHER" id="PTHR12242">
    <property type="entry name" value="OS02G0130600 PROTEIN-RELATED"/>
    <property type="match status" value="1"/>
</dbReference>
<dbReference type="GO" id="GO:0012505">
    <property type="term" value="C:endomembrane system"/>
    <property type="evidence" value="ECO:0007669"/>
    <property type="project" value="UniProtKB-SubCell"/>
</dbReference>
<gene>
    <name evidence="7" type="ORF">BDA99DRAFT_506475</name>
</gene>
<protein>
    <submittedName>
        <fullName evidence="7">Uncharacterized protein</fullName>
    </submittedName>
</protein>
<feature type="transmembrane region" description="Helical" evidence="6">
    <location>
        <begin position="81"/>
        <end position="100"/>
    </location>
</feature>
<evidence type="ECO:0000256" key="5">
    <source>
        <dbReference type="SAM" id="MobiDB-lite"/>
    </source>
</evidence>
<dbReference type="AlphaFoldDB" id="A0AAD5PFL5"/>
<feature type="transmembrane region" description="Helical" evidence="6">
    <location>
        <begin position="43"/>
        <end position="61"/>
    </location>
</feature>
<dbReference type="EMBL" id="JAIXMP010000010">
    <property type="protein sequence ID" value="KAI9266705.1"/>
    <property type="molecule type" value="Genomic_DNA"/>
</dbReference>
<evidence type="ECO:0000256" key="1">
    <source>
        <dbReference type="ARBA" id="ARBA00004127"/>
    </source>
</evidence>
<name>A0AAD5PFL5_9FUNG</name>
<accession>A0AAD5PFL5</accession>
<keyword evidence="2 6" id="KW-0812">Transmembrane</keyword>
<evidence type="ECO:0000256" key="4">
    <source>
        <dbReference type="ARBA" id="ARBA00023136"/>
    </source>
</evidence>
<reference evidence="7" key="2">
    <citation type="submission" date="2023-02" db="EMBL/GenBank/DDBJ databases">
        <authorList>
            <consortium name="DOE Joint Genome Institute"/>
            <person name="Mondo S.J."/>
            <person name="Chang Y."/>
            <person name="Wang Y."/>
            <person name="Ahrendt S."/>
            <person name="Andreopoulos W."/>
            <person name="Barry K."/>
            <person name="Beard J."/>
            <person name="Benny G.L."/>
            <person name="Blankenship S."/>
            <person name="Bonito G."/>
            <person name="Cuomo C."/>
            <person name="Desiro A."/>
            <person name="Gervers K.A."/>
            <person name="Hundley H."/>
            <person name="Kuo A."/>
            <person name="LaButti K."/>
            <person name="Lang B.F."/>
            <person name="Lipzen A."/>
            <person name="O'Donnell K."/>
            <person name="Pangilinan J."/>
            <person name="Reynolds N."/>
            <person name="Sandor L."/>
            <person name="Smith M.W."/>
            <person name="Tsang A."/>
            <person name="Grigoriev I.V."/>
            <person name="Stajich J.E."/>
            <person name="Spatafora J.W."/>
        </authorList>
    </citation>
    <scope>NUCLEOTIDE SEQUENCE</scope>
    <source>
        <strain evidence="7">RSA 2281</strain>
    </source>
</reference>
<comment type="caution">
    <text evidence="7">The sequence shown here is derived from an EMBL/GenBank/DDBJ whole genome shotgun (WGS) entry which is preliminary data.</text>
</comment>
<dbReference type="Proteomes" id="UP001209540">
    <property type="component" value="Unassembled WGS sequence"/>
</dbReference>
<feature type="transmembrane region" description="Helical" evidence="6">
    <location>
        <begin position="121"/>
        <end position="147"/>
    </location>
</feature>